<proteinExistence type="predicted"/>
<sequence>MSTFDSFDRLAMSEAQFLRLAEVEIQQTQRPHLRRGPSFAEKYLWKSPSLGTTSLRRDTASPGASPALSTTSSFSSPKMSASNETYFGPSSVSSPSMGSGWGLGLVFRKRSNTNASNASSPSIGGRTPTLGAESPKMGSGNVDAHKRSGSGSSEGSGKDEFGLVKEKHISQLF</sequence>
<reference evidence="2 3" key="1">
    <citation type="journal article" date="2016" name="Sci. Rep.">
        <title>Draft genome sequencing and secretome analysis of fungal phytopathogen Ascochyta rabiei provides insight into the necrotrophic effector repertoire.</title>
        <authorList>
            <person name="Verma S."/>
            <person name="Gazara R.K."/>
            <person name="Nizam S."/>
            <person name="Parween S."/>
            <person name="Chattopadhyay D."/>
            <person name="Verma P.K."/>
        </authorList>
    </citation>
    <scope>NUCLEOTIDE SEQUENCE [LARGE SCALE GENOMIC DNA]</scope>
    <source>
        <strain evidence="2 3">ArDII</strain>
    </source>
</reference>
<protein>
    <submittedName>
        <fullName evidence="2">Uncharacterized protein</fullName>
    </submittedName>
</protein>
<feature type="compositionally biased region" description="Low complexity" evidence="1">
    <location>
        <begin position="113"/>
        <end position="122"/>
    </location>
</feature>
<dbReference type="EMBL" id="JYNV01000020">
    <property type="protein sequence ID" value="KZM28358.1"/>
    <property type="molecule type" value="Genomic_DNA"/>
</dbReference>
<comment type="caution">
    <text evidence="2">The sequence shown here is derived from an EMBL/GenBank/DDBJ whole genome shotgun (WGS) entry which is preliminary data.</text>
</comment>
<evidence type="ECO:0000313" key="2">
    <source>
        <dbReference type="EMBL" id="KZM28358.1"/>
    </source>
</evidence>
<evidence type="ECO:0000313" key="3">
    <source>
        <dbReference type="Proteomes" id="UP000076837"/>
    </source>
</evidence>
<gene>
    <name evidence="2" type="ORF">ST47_g488</name>
</gene>
<feature type="region of interest" description="Disordered" evidence="1">
    <location>
        <begin position="51"/>
        <end position="97"/>
    </location>
</feature>
<name>A0A163M366_DIDRA</name>
<feature type="compositionally biased region" description="Basic and acidic residues" evidence="1">
    <location>
        <begin position="156"/>
        <end position="173"/>
    </location>
</feature>
<evidence type="ECO:0000256" key="1">
    <source>
        <dbReference type="SAM" id="MobiDB-lite"/>
    </source>
</evidence>
<feature type="region of interest" description="Disordered" evidence="1">
    <location>
        <begin position="113"/>
        <end position="173"/>
    </location>
</feature>
<feature type="compositionally biased region" description="Low complexity" evidence="1">
    <location>
        <begin position="64"/>
        <end position="97"/>
    </location>
</feature>
<accession>A0A163M366</accession>
<organism evidence="2 3">
    <name type="scientific">Didymella rabiei</name>
    <name type="common">Chickpea ascochyta blight fungus</name>
    <name type="synonym">Mycosphaerella rabiei</name>
    <dbReference type="NCBI Taxonomy" id="5454"/>
    <lineage>
        <taxon>Eukaryota</taxon>
        <taxon>Fungi</taxon>
        <taxon>Dikarya</taxon>
        <taxon>Ascomycota</taxon>
        <taxon>Pezizomycotina</taxon>
        <taxon>Dothideomycetes</taxon>
        <taxon>Pleosporomycetidae</taxon>
        <taxon>Pleosporales</taxon>
        <taxon>Pleosporineae</taxon>
        <taxon>Didymellaceae</taxon>
        <taxon>Ascochyta</taxon>
    </lineage>
</organism>
<keyword evidence="3" id="KW-1185">Reference proteome</keyword>
<dbReference type="AlphaFoldDB" id="A0A163M366"/>
<dbReference type="Proteomes" id="UP000076837">
    <property type="component" value="Unassembled WGS sequence"/>
</dbReference>
<dbReference type="OrthoDB" id="3753020at2759"/>